<evidence type="ECO:0000313" key="5">
    <source>
        <dbReference type="Proteomes" id="UP001227230"/>
    </source>
</evidence>
<evidence type="ECO:0000313" key="4">
    <source>
        <dbReference type="EMBL" id="WJZ90285.1"/>
    </source>
</evidence>
<name>A0ABY9C4U7_VITVI</name>
<evidence type="ECO:0000256" key="2">
    <source>
        <dbReference type="ARBA" id="ARBA00022472"/>
    </source>
</evidence>
<keyword evidence="2" id="KW-0806">Transcription termination</keyword>
<dbReference type="Proteomes" id="UP001227230">
    <property type="component" value="Chromosome 7"/>
</dbReference>
<dbReference type="EMBL" id="CP126654">
    <property type="protein sequence ID" value="WJZ90285.1"/>
    <property type="molecule type" value="Genomic_DNA"/>
</dbReference>
<dbReference type="SMART" id="SM00733">
    <property type="entry name" value="Mterf"/>
    <property type="match status" value="7"/>
</dbReference>
<dbReference type="InterPro" id="IPR038538">
    <property type="entry name" value="MTERF_sf"/>
</dbReference>
<sequence length="408" mass="46296">MSTSFLCRRVVSLTNVGQMFEISRTPVHFLQNSQLLMFRSFFSPKQHSFTVSYLMNSCGLSPESALSASRKIQFETPERADSVLALLRNYGCTNTHISKIVSKYPLLLTANPEKTLLPKLEFFRSVGFSGPDLAGIIVAKPSILKRSLENHVIPNYNFLKSVGMINENIARALRRTYWLTGQSVQNTNVPNIATLKEIGVPMSNISFFLTCHPSAVSQNKEKFSTNVKKVIEMGFDPLRVTFLKAVRLICGMGESMWEHKMEVYRRWGFTDDEIMLMIRLDPLCMTSSERKIMSVMDFLVNKMGWEPAAIGRYPTVFLRSLEKKIIPWCSVVKVLQIKGLVKKDLSLSFLGSSKKNFFNRFVVKYEHDVPELLNVYQGKIGILELGFISEGIMRDETVVVSQLNNSKG</sequence>
<evidence type="ECO:0000256" key="1">
    <source>
        <dbReference type="ARBA" id="ARBA00007692"/>
    </source>
</evidence>
<evidence type="ECO:0000256" key="3">
    <source>
        <dbReference type="ARBA" id="ARBA00022946"/>
    </source>
</evidence>
<dbReference type="Gene3D" id="1.25.70.10">
    <property type="entry name" value="Transcription termination factor 3, mitochondrial"/>
    <property type="match status" value="1"/>
</dbReference>
<protein>
    <recommendedName>
        <fullName evidence="6">Transcription termination factor MTERF15, mitochondrial</fullName>
    </recommendedName>
</protein>
<evidence type="ECO:0008006" key="6">
    <source>
        <dbReference type="Google" id="ProtNLM"/>
    </source>
</evidence>
<keyword evidence="2" id="KW-0805">Transcription regulation</keyword>
<organism evidence="4 5">
    <name type="scientific">Vitis vinifera</name>
    <name type="common">Grape</name>
    <dbReference type="NCBI Taxonomy" id="29760"/>
    <lineage>
        <taxon>Eukaryota</taxon>
        <taxon>Viridiplantae</taxon>
        <taxon>Streptophyta</taxon>
        <taxon>Embryophyta</taxon>
        <taxon>Tracheophyta</taxon>
        <taxon>Spermatophyta</taxon>
        <taxon>Magnoliopsida</taxon>
        <taxon>eudicotyledons</taxon>
        <taxon>Gunneridae</taxon>
        <taxon>Pentapetalae</taxon>
        <taxon>rosids</taxon>
        <taxon>Vitales</taxon>
        <taxon>Vitaceae</taxon>
        <taxon>Viteae</taxon>
        <taxon>Vitis</taxon>
    </lineage>
</organism>
<reference evidence="4 5" key="1">
    <citation type="journal article" date="2023" name="Hortic Res">
        <title>The complete reference genome for grapevine (Vitis vinifera L.) genetics and breeding.</title>
        <authorList>
            <person name="Shi X."/>
            <person name="Cao S."/>
            <person name="Wang X."/>
            <person name="Huang S."/>
            <person name="Wang Y."/>
            <person name="Liu Z."/>
            <person name="Liu W."/>
            <person name="Leng X."/>
            <person name="Peng Y."/>
            <person name="Wang N."/>
            <person name="Wang Y."/>
            <person name="Ma Z."/>
            <person name="Xu X."/>
            <person name="Zhang F."/>
            <person name="Xue H."/>
            <person name="Zhong H."/>
            <person name="Wang Y."/>
            <person name="Zhang K."/>
            <person name="Velt A."/>
            <person name="Avia K."/>
            <person name="Holtgrawe D."/>
            <person name="Grimplet J."/>
            <person name="Matus J.T."/>
            <person name="Ware D."/>
            <person name="Wu X."/>
            <person name="Wang H."/>
            <person name="Liu C."/>
            <person name="Fang Y."/>
            <person name="Rustenholz C."/>
            <person name="Cheng Z."/>
            <person name="Xiao H."/>
            <person name="Zhou Y."/>
        </authorList>
    </citation>
    <scope>NUCLEOTIDE SEQUENCE [LARGE SCALE GENOMIC DNA]</scope>
    <source>
        <strain evidence="5">cv. Pinot noir / PN40024</strain>
        <tissue evidence="4">Leaf</tissue>
    </source>
</reference>
<accession>A0ABY9C4U7</accession>
<gene>
    <name evidence="4" type="ORF">VitviT2T_009440</name>
</gene>
<proteinExistence type="inferred from homology"/>
<keyword evidence="3" id="KW-0809">Transit peptide</keyword>
<dbReference type="PANTHER" id="PTHR13068">
    <property type="entry name" value="CGI-12 PROTEIN-RELATED"/>
    <property type="match status" value="1"/>
</dbReference>
<dbReference type="PANTHER" id="PTHR13068:SF133">
    <property type="entry name" value="MITOCHONDRIAL TRANSCRIPTION TERMINATION FACTOR FAMILY PROTEIN"/>
    <property type="match status" value="1"/>
</dbReference>
<dbReference type="Pfam" id="PF02536">
    <property type="entry name" value="mTERF"/>
    <property type="match status" value="2"/>
</dbReference>
<keyword evidence="2" id="KW-0804">Transcription</keyword>
<comment type="similarity">
    <text evidence="1">Belongs to the mTERF family.</text>
</comment>
<keyword evidence="5" id="KW-1185">Reference proteome</keyword>
<dbReference type="InterPro" id="IPR003690">
    <property type="entry name" value="MTERF"/>
</dbReference>